<organism evidence="2 3">
    <name type="scientific">Brevundimonas vitisensis</name>
    <dbReference type="NCBI Taxonomy" id="2800818"/>
    <lineage>
        <taxon>Bacteria</taxon>
        <taxon>Pseudomonadati</taxon>
        <taxon>Pseudomonadota</taxon>
        <taxon>Alphaproteobacteria</taxon>
        <taxon>Caulobacterales</taxon>
        <taxon>Caulobacteraceae</taxon>
        <taxon>Brevundimonas</taxon>
    </lineage>
</organism>
<evidence type="ECO:0000313" key="2">
    <source>
        <dbReference type="EMBL" id="QQQ18125.1"/>
    </source>
</evidence>
<gene>
    <name evidence="2" type="ORF">JIP62_12530</name>
</gene>
<dbReference type="Proteomes" id="UP000595448">
    <property type="component" value="Chromosome"/>
</dbReference>
<evidence type="ECO:0000313" key="3">
    <source>
        <dbReference type="Proteomes" id="UP000595448"/>
    </source>
</evidence>
<dbReference type="InterPro" id="IPR053136">
    <property type="entry name" value="UTP_pyrophosphatase-like"/>
</dbReference>
<protein>
    <submittedName>
        <fullName evidence="2">M48 family metallopeptidase</fullName>
    </submittedName>
</protein>
<dbReference type="PANTHER" id="PTHR30399:SF1">
    <property type="entry name" value="UTP PYROPHOSPHATASE"/>
    <property type="match status" value="1"/>
</dbReference>
<name>A0ABX7BKN1_9CAUL</name>
<dbReference type="InterPro" id="IPR002725">
    <property type="entry name" value="YgjP-like_metallopeptidase"/>
</dbReference>
<dbReference type="RefSeq" id="WP_201102500.1">
    <property type="nucleotide sequence ID" value="NZ_CP067977.1"/>
</dbReference>
<evidence type="ECO:0000259" key="1">
    <source>
        <dbReference type="Pfam" id="PF01863"/>
    </source>
</evidence>
<dbReference type="Pfam" id="PF01863">
    <property type="entry name" value="YgjP-like"/>
    <property type="match status" value="1"/>
</dbReference>
<dbReference type="EMBL" id="CP067977">
    <property type="protein sequence ID" value="QQQ18125.1"/>
    <property type="molecule type" value="Genomic_DNA"/>
</dbReference>
<proteinExistence type="predicted"/>
<dbReference type="Gene3D" id="3.30.2010.10">
    <property type="entry name" value="Metalloproteases ('zincins'), catalytic domain"/>
    <property type="match status" value="1"/>
</dbReference>
<accession>A0ABX7BKN1</accession>
<feature type="domain" description="YgjP-like metallopeptidase" evidence="1">
    <location>
        <begin position="25"/>
        <end position="234"/>
    </location>
</feature>
<reference evidence="2 3" key="1">
    <citation type="submission" date="2021-01" db="EMBL/GenBank/DDBJ databases">
        <title>Brevundimonas vitis sp. nov., an bacterium isolated from grape (Vitis vinifera).</title>
        <authorList>
            <person name="Jiang L."/>
            <person name="Lee J."/>
        </authorList>
    </citation>
    <scope>NUCLEOTIDE SEQUENCE [LARGE SCALE GENOMIC DNA]</scope>
    <source>
        <strain evidence="2 3">GRTSA-9</strain>
    </source>
</reference>
<dbReference type="CDD" id="cd07344">
    <property type="entry name" value="M48_yhfN_like"/>
    <property type="match status" value="1"/>
</dbReference>
<sequence>MGVVRIGQTEVAYELRRSAAASERRITVTPGHVEVLALTTDDDAEIDAFLDRKRQWLFNTLRELETKTSKRAVVPRFMTGSKIPYRGRMARLTVRRHDGAHIEIDYRNGFLVDLPSWVREADQDAIVATEIKLWLKRRVRRDVMDIAAAYRRRFDLRPRTIRVADMKTGWGACGPTGSILINWTLVFAPKTVLEYVVAHELAHLTVRSHGPDFWAHMATLMPDYERPKGWLDTHQGALDAAFLDVSDKASALATGHG</sequence>
<dbReference type="PANTHER" id="PTHR30399">
    <property type="entry name" value="UNCHARACTERIZED PROTEIN YGJP"/>
    <property type="match status" value="1"/>
</dbReference>
<keyword evidence="3" id="KW-1185">Reference proteome</keyword>